<feature type="domain" description="GHMP kinase N-terminal" evidence="10">
    <location>
        <begin position="63"/>
        <end position="139"/>
    </location>
</feature>
<proteinExistence type="inferred from homology"/>
<comment type="similarity">
    <text evidence="1 9">Belongs to the GHMP kinase family. IspE subfamily.</text>
</comment>
<dbReference type="SUPFAM" id="SSF55060">
    <property type="entry name" value="GHMP Kinase, C-terminal domain"/>
    <property type="match status" value="1"/>
</dbReference>
<dbReference type="InterPro" id="IPR004424">
    <property type="entry name" value="IspE"/>
</dbReference>
<dbReference type="InterPro" id="IPR020568">
    <property type="entry name" value="Ribosomal_Su5_D2-typ_SF"/>
</dbReference>
<evidence type="ECO:0000256" key="4">
    <source>
        <dbReference type="ARBA" id="ARBA00022679"/>
    </source>
</evidence>
<keyword evidence="5 9" id="KW-0547">Nucleotide-binding</keyword>
<dbReference type="PIRSF" id="PIRSF010376">
    <property type="entry name" value="IspE"/>
    <property type="match status" value="1"/>
</dbReference>
<keyword evidence="13" id="KW-1185">Reference proteome</keyword>
<feature type="active site" evidence="9">
    <location>
        <position position="133"/>
    </location>
</feature>
<name>A0A1G6ZGN3_NIADE</name>
<dbReference type="PANTHER" id="PTHR43527">
    <property type="entry name" value="4-DIPHOSPHOCYTIDYL-2-C-METHYL-D-ERYTHRITOL KINASE, CHLOROPLASTIC"/>
    <property type="match status" value="1"/>
</dbReference>
<dbReference type="InterPro" id="IPR006204">
    <property type="entry name" value="GHMP_kinase_N_dom"/>
</dbReference>
<gene>
    <name evidence="9" type="primary">ispE</name>
    <name evidence="12" type="ORF">SAMN04487894_11846</name>
</gene>
<dbReference type="AlphaFoldDB" id="A0A1G6ZGN3"/>
<comment type="caution">
    <text evidence="9">Lacks conserved residue(s) required for the propagation of feature annotation.</text>
</comment>
<dbReference type="SUPFAM" id="SSF54211">
    <property type="entry name" value="Ribosomal protein S5 domain 2-like"/>
    <property type="match status" value="1"/>
</dbReference>
<dbReference type="GO" id="GO:0050515">
    <property type="term" value="F:4-(cytidine 5'-diphospho)-2-C-methyl-D-erythritol kinase activity"/>
    <property type="evidence" value="ECO:0007669"/>
    <property type="project" value="UniProtKB-UniRule"/>
</dbReference>
<organism evidence="12 13">
    <name type="scientific">Niabella drilacis (strain DSM 25811 / CCM 8410 / CCUG 62505 / LMG 26954 / E90)</name>
    <dbReference type="NCBI Taxonomy" id="1285928"/>
    <lineage>
        <taxon>Bacteria</taxon>
        <taxon>Pseudomonadati</taxon>
        <taxon>Bacteroidota</taxon>
        <taxon>Chitinophagia</taxon>
        <taxon>Chitinophagales</taxon>
        <taxon>Chitinophagaceae</taxon>
        <taxon>Niabella</taxon>
    </lineage>
</organism>
<dbReference type="InterPro" id="IPR014721">
    <property type="entry name" value="Ribsml_uS5_D2-typ_fold_subgr"/>
</dbReference>
<evidence type="ECO:0000256" key="2">
    <source>
        <dbReference type="ARBA" id="ARBA00012052"/>
    </source>
</evidence>
<dbReference type="EMBL" id="FMZO01000018">
    <property type="protein sequence ID" value="SDE01808.1"/>
    <property type="molecule type" value="Genomic_DNA"/>
</dbReference>
<dbReference type="UniPathway" id="UPA00056">
    <property type="reaction ID" value="UER00094"/>
</dbReference>
<evidence type="ECO:0000256" key="3">
    <source>
        <dbReference type="ARBA" id="ARBA00017473"/>
    </source>
</evidence>
<dbReference type="NCBIfam" id="TIGR00154">
    <property type="entry name" value="ispE"/>
    <property type="match status" value="1"/>
</dbReference>
<dbReference type="GO" id="GO:0016114">
    <property type="term" value="P:terpenoid biosynthetic process"/>
    <property type="evidence" value="ECO:0007669"/>
    <property type="project" value="UniProtKB-UniRule"/>
</dbReference>
<feature type="active site" evidence="9">
    <location>
        <position position="8"/>
    </location>
</feature>
<dbReference type="EC" id="2.7.1.148" evidence="2 9"/>
<evidence type="ECO:0000256" key="5">
    <source>
        <dbReference type="ARBA" id="ARBA00022741"/>
    </source>
</evidence>
<sequence length="274" mass="30158">MVFFSNCKINLGLHIIARRPDGFHDLETVFYPLPIYDVLELLPADETALTLHGLPIPGNKEDNSVWRAWHLLKQELPQLPPVRFHLLKNIPAGAGLGAGSANGATALIALDRFFNLQLSQKQLLKYALHLGSDAPFFILNTPCYATGRGEALQPISLDLSGYHLVLVNPGIHISTPWAFSRIIPSTPAHSLKTLTAPPPSWEHFVTNDFEPLVYEAYPEIKDIRNRLKAAGAVFAAMTGTGSTVFGLFKHPPDMPVFPATCFIRSVSLDTPLLH</sequence>
<comment type="pathway">
    <text evidence="9">Isoprenoid biosynthesis; isopentenyl diphosphate biosynthesis via DXP pathway; isopentenyl diphosphate from 1-deoxy-D-xylulose 5-phosphate: step 3/6.</text>
</comment>
<dbReference type="HAMAP" id="MF_00061">
    <property type="entry name" value="IspE"/>
    <property type="match status" value="1"/>
</dbReference>
<dbReference type="OrthoDB" id="9809438at2"/>
<dbReference type="GO" id="GO:0019288">
    <property type="term" value="P:isopentenyl diphosphate biosynthetic process, methylerythritol 4-phosphate pathway"/>
    <property type="evidence" value="ECO:0007669"/>
    <property type="project" value="UniProtKB-UniRule"/>
</dbReference>
<evidence type="ECO:0000256" key="1">
    <source>
        <dbReference type="ARBA" id="ARBA00009684"/>
    </source>
</evidence>
<keyword evidence="4 9" id="KW-0808">Transferase</keyword>
<dbReference type="InterPro" id="IPR013750">
    <property type="entry name" value="GHMP_kinase_C_dom"/>
</dbReference>
<evidence type="ECO:0000313" key="13">
    <source>
        <dbReference type="Proteomes" id="UP000198757"/>
    </source>
</evidence>
<evidence type="ECO:0000256" key="8">
    <source>
        <dbReference type="ARBA" id="ARBA00032554"/>
    </source>
</evidence>
<dbReference type="GO" id="GO:0005524">
    <property type="term" value="F:ATP binding"/>
    <property type="evidence" value="ECO:0007669"/>
    <property type="project" value="UniProtKB-UniRule"/>
</dbReference>
<dbReference type="RefSeq" id="WP_090392580.1">
    <property type="nucleotide sequence ID" value="NZ_FMZO01000018.1"/>
</dbReference>
<evidence type="ECO:0000256" key="9">
    <source>
        <dbReference type="HAMAP-Rule" id="MF_00061"/>
    </source>
</evidence>
<keyword evidence="9" id="KW-0414">Isoprene biosynthesis</keyword>
<accession>A0A1G6ZGN3</accession>
<dbReference type="STRING" id="1285928.SAMN04487894_11846"/>
<evidence type="ECO:0000259" key="11">
    <source>
        <dbReference type="Pfam" id="PF08544"/>
    </source>
</evidence>
<evidence type="ECO:0000256" key="6">
    <source>
        <dbReference type="ARBA" id="ARBA00022777"/>
    </source>
</evidence>
<keyword evidence="6 9" id="KW-0418">Kinase</keyword>
<comment type="function">
    <text evidence="9">Catalyzes the phosphorylation of the position 2 hydroxy group of 4-diphosphocytidyl-2C-methyl-D-erythritol.</text>
</comment>
<evidence type="ECO:0000259" key="10">
    <source>
        <dbReference type="Pfam" id="PF00288"/>
    </source>
</evidence>
<dbReference type="Gene3D" id="3.30.70.890">
    <property type="entry name" value="GHMP kinase, C-terminal domain"/>
    <property type="match status" value="1"/>
</dbReference>
<reference evidence="13" key="1">
    <citation type="submission" date="2016-10" db="EMBL/GenBank/DDBJ databases">
        <authorList>
            <person name="Varghese N."/>
            <person name="Submissions S."/>
        </authorList>
    </citation>
    <scope>NUCLEOTIDE SEQUENCE [LARGE SCALE GENOMIC DNA]</scope>
    <source>
        <strain evidence="13">DSM 25811 / CCM 8410 / LMG 26954 / E90</strain>
    </source>
</reference>
<feature type="domain" description="GHMP kinase C-terminal" evidence="11">
    <location>
        <begin position="207"/>
        <end position="252"/>
    </location>
</feature>
<dbReference type="InterPro" id="IPR036554">
    <property type="entry name" value="GHMP_kinase_C_sf"/>
</dbReference>
<protein>
    <recommendedName>
        <fullName evidence="3 9">4-diphosphocytidyl-2-C-methyl-D-erythritol kinase</fullName>
        <shortName evidence="9">CMK</shortName>
        <ecNumber evidence="2 9">2.7.1.148</ecNumber>
    </recommendedName>
    <alternativeName>
        <fullName evidence="8 9">4-(cytidine-5'-diphospho)-2-C-methyl-D-erythritol kinase</fullName>
    </alternativeName>
</protein>
<dbReference type="Pfam" id="PF00288">
    <property type="entry name" value="GHMP_kinases_N"/>
    <property type="match status" value="1"/>
</dbReference>
<keyword evidence="7 9" id="KW-0067">ATP-binding</keyword>
<comment type="catalytic activity">
    <reaction evidence="9">
        <text>4-CDP-2-C-methyl-D-erythritol + ATP = 4-CDP-2-C-methyl-D-erythritol 2-phosphate + ADP + H(+)</text>
        <dbReference type="Rhea" id="RHEA:18437"/>
        <dbReference type="ChEBI" id="CHEBI:15378"/>
        <dbReference type="ChEBI" id="CHEBI:30616"/>
        <dbReference type="ChEBI" id="CHEBI:57823"/>
        <dbReference type="ChEBI" id="CHEBI:57919"/>
        <dbReference type="ChEBI" id="CHEBI:456216"/>
        <dbReference type="EC" id="2.7.1.148"/>
    </reaction>
</comment>
<dbReference type="Gene3D" id="3.30.230.10">
    <property type="match status" value="1"/>
</dbReference>
<dbReference type="Proteomes" id="UP000198757">
    <property type="component" value="Unassembled WGS sequence"/>
</dbReference>
<dbReference type="Pfam" id="PF08544">
    <property type="entry name" value="GHMP_kinases_C"/>
    <property type="match status" value="1"/>
</dbReference>
<dbReference type="PANTHER" id="PTHR43527:SF2">
    <property type="entry name" value="4-DIPHOSPHOCYTIDYL-2-C-METHYL-D-ERYTHRITOL KINASE, CHLOROPLASTIC"/>
    <property type="match status" value="1"/>
</dbReference>
<evidence type="ECO:0000256" key="7">
    <source>
        <dbReference type="ARBA" id="ARBA00022840"/>
    </source>
</evidence>
<evidence type="ECO:0000313" key="12">
    <source>
        <dbReference type="EMBL" id="SDE01808.1"/>
    </source>
</evidence>